<accession>A0A9J6C269</accession>
<gene>
    <name evidence="2" type="ORF">PVAND_005821</name>
</gene>
<feature type="transmembrane region" description="Helical" evidence="1">
    <location>
        <begin position="190"/>
        <end position="213"/>
    </location>
</feature>
<name>A0A9J6C269_POLVA</name>
<feature type="transmembrane region" description="Helical" evidence="1">
    <location>
        <begin position="219"/>
        <end position="241"/>
    </location>
</feature>
<evidence type="ECO:0000256" key="1">
    <source>
        <dbReference type="SAM" id="Phobius"/>
    </source>
</evidence>
<evidence type="ECO:0000313" key="2">
    <source>
        <dbReference type="EMBL" id="KAG5675965.1"/>
    </source>
</evidence>
<evidence type="ECO:0000313" key="3">
    <source>
        <dbReference type="Proteomes" id="UP001107558"/>
    </source>
</evidence>
<keyword evidence="1" id="KW-0812">Transmembrane</keyword>
<organism evidence="2 3">
    <name type="scientific">Polypedilum vanderplanki</name>
    <name type="common">Sleeping chironomid midge</name>
    <dbReference type="NCBI Taxonomy" id="319348"/>
    <lineage>
        <taxon>Eukaryota</taxon>
        <taxon>Metazoa</taxon>
        <taxon>Ecdysozoa</taxon>
        <taxon>Arthropoda</taxon>
        <taxon>Hexapoda</taxon>
        <taxon>Insecta</taxon>
        <taxon>Pterygota</taxon>
        <taxon>Neoptera</taxon>
        <taxon>Endopterygota</taxon>
        <taxon>Diptera</taxon>
        <taxon>Nematocera</taxon>
        <taxon>Chironomoidea</taxon>
        <taxon>Chironomidae</taxon>
        <taxon>Chironominae</taxon>
        <taxon>Polypedilum</taxon>
        <taxon>Polypedilum</taxon>
    </lineage>
</organism>
<feature type="transmembrane region" description="Helical" evidence="1">
    <location>
        <begin position="66"/>
        <end position="87"/>
    </location>
</feature>
<feature type="transmembrane region" description="Helical" evidence="1">
    <location>
        <begin position="21"/>
        <end position="46"/>
    </location>
</feature>
<comment type="caution">
    <text evidence="2">The sequence shown here is derived from an EMBL/GenBank/DDBJ whole genome shotgun (WGS) entry which is preliminary data.</text>
</comment>
<feature type="transmembrane region" description="Helical" evidence="1">
    <location>
        <begin position="99"/>
        <end position="117"/>
    </location>
</feature>
<proteinExistence type="predicted"/>
<keyword evidence="1" id="KW-0472">Membrane</keyword>
<feature type="transmembrane region" description="Helical" evidence="1">
    <location>
        <begin position="248"/>
        <end position="270"/>
    </location>
</feature>
<dbReference type="AlphaFoldDB" id="A0A9J6C269"/>
<reference evidence="2" key="1">
    <citation type="submission" date="2021-03" db="EMBL/GenBank/DDBJ databases">
        <title>Chromosome level genome of the anhydrobiotic midge Polypedilum vanderplanki.</title>
        <authorList>
            <person name="Yoshida Y."/>
            <person name="Kikawada T."/>
            <person name="Gusev O."/>
        </authorList>
    </citation>
    <scope>NUCLEOTIDE SEQUENCE</scope>
    <source>
        <strain evidence="2">NIAS01</strain>
        <tissue evidence="2">Whole body or cell culture</tissue>
    </source>
</reference>
<keyword evidence="3" id="KW-1185">Reference proteome</keyword>
<protein>
    <submittedName>
        <fullName evidence="2">Uncharacterized protein</fullName>
    </submittedName>
</protein>
<dbReference type="OrthoDB" id="8118226at2759"/>
<dbReference type="Proteomes" id="UP001107558">
    <property type="component" value="Chromosome 2"/>
</dbReference>
<dbReference type="EMBL" id="JADBJN010000002">
    <property type="protein sequence ID" value="KAG5675965.1"/>
    <property type="molecule type" value="Genomic_DNA"/>
</dbReference>
<feature type="transmembrane region" description="Helical" evidence="1">
    <location>
        <begin position="129"/>
        <end position="151"/>
    </location>
</feature>
<sequence>MARQCLNQGFFCISLETSGFIIAWMNIIPGIIGSIGFPFLIITRIIVLSQATDLEENVKTVHLFKIVIYCFGTIISIVNIVSGYFLINGINKKNHRKMRMILVLLGIGIFLEFVFLFESSTGTEIIKEIGGYVIGFAFMILSFIGMTFSIIMMKISIDIHNEEKRTYDSFSGFSLIGFDDEIQIDLSTQIFLFSFLMAFSLICGVSGISLVIGTNQRDYRPITLMLILLAFNILISFAGLIHSKTLESIAFCCLIIFIQTYFLLCIQSLYVKIKNEEATYVTND</sequence>
<keyword evidence="1" id="KW-1133">Transmembrane helix</keyword>